<feature type="domain" description="DUF4224" evidence="1">
    <location>
        <begin position="9"/>
        <end position="51"/>
    </location>
</feature>
<gene>
    <name evidence="2" type="ORF">E5352_15130</name>
</gene>
<protein>
    <submittedName>
        <fullName evidence="2">DUF4224 domain-containing protein</fullName>
    </submittedName>
</protein>
<dbReference type="EMBL" id="SRYW01000015">
    <property type="protein sequence ID" value="TGY32517.1"/>
    <property type="molecule type" value="Genomic_DNA"/>
</dbReference>
<accession>A0A4S2CUD1</accession>
<proteinExistence type="predicted"/>
<dbReference type="InterPro" id="IPR025319">
    <property type="entry name" value="DUF4224"/>
</dbReference>
<reference evidence="2 3" key="1">
    <citation type="submission" date="2019-04" db="EMBL/GenBank/DDBJ databases">
        <title>Microbes associate with the intestines of laboratory mice.</title>
        <authorList>
            <person name="Navarre W."/>
            <person name="Wong E."/>
            <person name="Huang K."/>
            <person name="Tropini C."/>
            <person name="Ng K."/>
            <person name="Yu B."/>
        </authorList>
    </citation>
    <scope>NUCLEOTIDE SEQUENCE [LARGE SCALE GENOMIC DNA]</scope>
    <source>
        <strain evidence="2 3">NM62_B4-13</strain>
    </source>
</reference>
<dbReference type="OrthoDB" id="5958829at2"/>
<evidence type="ECO:0000313" key="3">
    <source>
        <dbReference type="Proteomes" id="UP000306631"/>
    </source>
</evidence>
<dbReference type="RefSeq" id="WP_136006229.1">
    <property type="nucleotide sequence ID" value="NZ_SRYW01000015.1"/>
</dbReference>
<dbReference type="Pfam" id="PF13986">
    <property type="entry name" value="DUF4224"/>
    <property type="match status" value="1"/>
</dbReference>
<comment type="caution">
    <text evidence="2">The sequence shown here is derived from an EMBL/GenBank/DDBJ whole genome shotgun (WGS) entry which is preliminary data.</text>
</comment>
<dbReference type="AlphaFoldDB" id="A0A4S2CUD1"/>
<evidence type="ECO:0000259" key="1">
    <source>
        <dbReference type="Pfam" id="PF13986"/>
    </source>
</evidence>
<evidence type="ECO:0000313" key="2">
    <source>
        <dbReference type="EMBL" id="TGY32517.1"/>
    </source>
</evidence>
<dbReference type="Proteomes" id="UP000306631">
    <property type="component" value="Unassembled WGS sequence"/>
</dbReference>
<organism evidence="2 3">
    <name type="scientific">Stenotrophomonas maltophilia</name>
    <name type="common">Pseudomonas maltophilia</name>
    <name type="synonym">Xanthomonas maltophilia</name>
    <dbReference type="NCBI Taxonomy" id="40324"/>
    <lineage>
        <taxon>Bacteria</taxon>
        <taxon>Pseudomonadati</taxon>
        <taxon>Pseudomonadota</taxon>
        <taxon>Gammaproteobacteria</taxon>
        <taxon>Lysobacterales</taxon>
        <taxon>Lysobacteraceae</taxon>
        <taxon>Stenotrophomonas</taxon>
        <taxon>Stenotrophomonas maltophilia group</taxon>
    </lineage>
</organism>
<sequence length="72" mass="8039">MPVAVDICLSREEVRQLCRTPQKARQVAFLQRNGIRHYLDAHGWPVVIRASLEQTERAAPAAAGTWKSNKAA</sequence>
<name>A0A4S2CUD1_STEMA</name>